<dbReference type="InterPro" id="IPR034208">
    <property type="entry name" value="RBM45_RRM4"/>
</dbReference>
<proteinExistence type="predicted"/>
<dbReference type="EMBL" id="GDHC01000780">
    <property type="protein sequence ID" value="JAQ17849.1"/>
    <property type="molecule type" value="Transcribed_RNA"/>
</dbReference>
<evidence type="ECO:0000256" key="2">
    <source>
        <dbReference type="PROSITE-ProRule" id="PRU00176"/>
    </source>
</evidence>
<evidence type="ECO:0000313" key="5">
    <source>
        <dbReference type="EMBL" id="JAQ17849.1"/>
    </source>
</evidence>
<dbReference type="InterPro" id="IPR012677">
    <property type="entry name" value="Nucleotide-bd_a/b_plait_sf"/>
</dbReference>
<dbReference type="InterPro" id="IPR000504">
    <property type="entry name" value="RRM_dom"/>
</dbReference>
<evidence type="ECO:0000256" key="3">
    <source>
        <dbReference type="SAM" id="MobiDB-lite"/>
    </source>
</evidence>
<dbReference type="CDD" id="cd12366">
    <property type="entry name" value="RRM1_RBM45"/>
    <property type="match status" value="1"/>
</dbReference>
<feature type="region of interest" description="Disordered" evidence="3">
    <location>
        <begin position="474"/>
        <end position="499"/>
    </location>
</feature>
<evidence type="ECO:0000256" key="1">
    <source>
        <dbReference type="ARBA" id="ARBA00022884"/>
    </source>
</evidence>
<reference evidence="5" key="1">
    <citation type="journal article" date="2016" name="Gigascience">
        <title>De novo construction of an expanded transcriptome assembly for the western tarnished plant bug, Lygus hesperus.</title>
        <authorList>
            <person name="Tassone E.E."/>
            <person name="Geib S.M."/>
            <person name="Hall B."/>
            <person name="Fabrick J.A."/>
            <person name="Brent C.S."/>
            <person name="Hull J.J."/>
        </authorList>
    </citation>
    <scope>NUCLEOTIDE SEQUENCE</scope>
</reference>
<dbReference type="AlphaFoldDB" id="A0A146MEG4"/>
<dbReference type="PANTHER" id="PTHR48027">
    <property type="entry name" value="HETEROGENEOUS NUCLEAR RIBONUCLEOPROTEIN 87F-RELATED"/>
    <property type="match status" value="1"/>
</dbReference>
<feature type="domain" description="RRM" evidence="4">
    <location>
        <begin position="11"/>
        <end position="90"/>
    </location>
</feature>
<keyword evidence="1 2" id="KW-0694">RNA-binding</keyword>
<dbReference type="GO" id="GO:0003723">
    <property type="term" value="F:RNA binding"/>
    <property type="evidence" value="ECO:0007669"/>
    <property type="project" value="UniProtKB-UniRule"/>
</dbReference>
<dbReference type="CDD" id="cd12369">
    <property type="entry name" value="RRM4_RBM45"/>
    <property type="match status" value="1"/>
</dbReference>
<dbReference type="SUPFAM" id="SSF54928">
    <property type="entry name" value="RNA-binding domain, RBD"/>
    <property type="match status" value="2"/>
</dbReference>
<dbReference type="Pfam" id="PF00076">
    <property type="entry name" value="RRM_1"/>
    <property type="match status" value="3"/>
</dbReference>
<name>A0A146MEG4_LYGHE</name>
<evidence type="ECO:0000259" key="4">
    <source>
        <dbReference type="PROSITE" id="PS50102"/>
    </source>
</evidence>
<gene>
    <name evidence="5" type="primary">Rbm45_1</name>
    <name evidence="5" type="ORF">g.76728</name>
</gene>
<dbReference type="InterPro" id="IPR035979">
    <property type="entry name" value="RBD_domain_sf"/>
</dbReference>
<dbReference type="InterPro" id="IPR052462">
    <property type="entry name" value="SLIRP/GR-RBP-like"/>
</dbReference>
<dbReference type="InterPro" id="IPR034203">
    <property type="entry name" value="RBM45_RRM1"/>
</dbReference>
<dbReference type="SMART" id="SM00360">
    <property type="entry name" value="RRM"/>
    <property type="match status" value="4"/>
</dbReference>
<dbReference type="Gene3D" id="3.30.70.330">
    <property type="match status" value="3"/>
</dbReference>
<protein>
    <submittedName>
        <fullName evidence="5">RNA-binding protein 45</fullName>
    </submittedName>
</protein>
<feature type="domain" description="RRM" evidence="4">
    <location>
        <begin position="111"/>
        <end position="186"/>
    </location>
</feature>
<feature type="domain" description="RRM" evidence="4">
    <location>
        <begin position="404"/>
        <end position="476"/>
    </location>
</feature>
<dbReference type="PROSITE" id="PS50102">
    <property type="entry name" value="RRM"/>
    <property type="match status" value="3"/>
</dbReference>
<accession>A0A146MEG4</accession>
<sequence length="499" mass="54652">MSEVSSDPPNSRLFILCGKQVTEEELHEAFDKYGSIKDIWIVKDKNTMESKGVVYIKFSKSSEAALAQEEMNGKVLGSGGKPIKVMIAHSREQGSRYDDDQERLQRLFIIVPKTSTEDNLRDYFKKFGDLDYVSIVKNRTNGESKGVAYVKYLRAYHAAKAYEECSKNYKAVFARPREQKNQSSFESNDRMSFGGGGTQYSPMLADGNSSRGTGGWMSSAGVQGSNNQSGDTRLMALLHSSLRDEQIYRLFDISPGLVDIRPQANRFYGMQKVLVEYNCCAAATHACEKLNGFEYPPGHRISVKTYGAGADESGSGGPGAGLMKSEVNGSTGMTTISNSELATLTAALAKAENIIKTAGLGSQNSQPQSGLLKPSEAESFGPTYCSVPLPPPQPLAAPTDDETYRLFIVCQPGLPSMYALRDIFGRFGNLIEVYTLHGKNCGYVTYATKESSDAAIKTLHLQEVCGMRMKVMVAEPPRPGARSDRKRMRTDEEDQASSS</sequence>
<organism evidence="5">
    <name type="scientific">Lygus hesperus</name>
    <name type="common">Western plant bug</name>
    <dbReference type="NCBI Taxonomy" id="30085"/>
    <lineage>
        <taxon>Eukaryota</taxon>
        <taxon>Metazoa</taxon>
        <taxon>Ecdysozoa</taxon>
        <taxon>Arthropoda</taxon>
        <taxon>Hexapoda</taxon>
        <taxon>Insecta</taxon>
        <taxon>Pterygota</taxon>
        <taxon>Neoptera</taxon>
        <taxon>Paraneoptera</taxon>
        <taxon>Hemiptera</taxon>
        <taxon>Heteroptera</taxon>
        <taxon>Panheteroptera</taxon>
        <taxon>Cimicomorpha</taxon>
        <taxon>Miridae</taxon>
        <taxon>Mirini</taxon>
        <taxon>Lygus</taxon>
    </lineage>
</organism>